<keyword evidence="1" id="KW-0238">DNA-binding</keyword>
<dbReference type="PANTHER" id="PTHR30204">
    <property type="entry name" value="REDOX-CYCLING DRUG-SENSING TRANSCRIPTIONAL ACTIVATOR SOXR"/>
    <property type="match status" value="1"/>
</dbReference>
<evidence type="ECO:0000256" key="1">
    <source>
        <dbReference type="ARBA" id="ARBA00023125"/>
    </source>
</evidence>
<dbReference type="CDD" id="cd00592">
    <property type="entry name" value="HTH_MerR-like"/>
    <property type="match status" value="1"/>
</dbReference>
<accession>A0ABN2HFD0</accession>
<dbReference type="Proteomes" id="UP001500618">
    <property type="component" value="Unassembled WGS sequence"/>
</dbReference>
<evidence type="ECO:0000313" key="4">
    <source>
        <dbReference type="Proteomes" id="UP001500618"/>
    </source>
</evidence>
<dbReference type="InterPro" id="IPR047057">
    <property type="entry name" value="MerR_fam"/>
</dbReference>
<protein>
    <submittedName>
        <fullName evidence="3">MerR family transcriptional regulator</fullName>
    </submittedName>
</protein>
<keyword evidence="4" id="KW-1185">Reference proteome</keyword>
<dbReference type="PRINTS" id="PR00040">
    <property type="entry name" value="HTHMERR"/>
</dbReference>
<evidence type="ECO:0000313" key="3">
    <source>
        <dbReference type="EMBL" id="GAA1687031.1"/>
    </source>
</evidence>
<dbReference type="PANTHER" id="PTHR30204:SF93">
    <property type="entry name" value="HTH MERR-TYPE DOMAIN-CONTAINING PROTEIN"/>
    <property type="match status" value="1"/>
</dbReference>
<dbReference type="Pfam" id="PF13411">
    <property type="entry name" value="MerR_1"/>
    <property type="match status" value="1"/>
</dbReference>
<dbReference type="SMART" id="SM00422">
    <property type="entry name" value="HTH_MERR"/>
    <property type="match status" value="1"/>
</dbReference>
<name>A0ABN2HFD0_9ACTN</name>
<dbReference type="RefSeq" id="WP_344311811.1">
    <property type="nucleotide sequence ID" value="NZ_BAAANY010000014.1"/>
</dbReference>
<gene>
    <name evidence="3" type="ORF">GCM10009765_40680</name>
</gene>
<evidence type="ECO:0000259" key="2">
    <source>
        <dbReference type="PROSITE" id="PS50937"/>
    </source>
</evidence>
<feature type="domain" description="HTH merR-type" evidence="2">
    <location>
        <begin position="8"/>
        <end position="77"/>
    </location>
</feature>
<comment type="caution">
    <text evidence="3">The sequence shown here is derived from an EMBL/GenBank/DDBJ whole genome shotgun (WGS) entry which is preliminary data.</text>
</comment>
<proteinExistence type="predicted"/>
<dbReference type="InterPro" id="IPR000551">
    <property type="entry name" value="MerR-type_HTH_dom"/>
</dbReference>
<dbReference type="SUPFAM" id="SSF46955">
    <property type="entry name" value="Putative DNA-binding domain"/>
    <property type="match status" value="1"/>
</dbReference>
<dbReference type="PROSITE" id="PS50937">
    <property type="entry name" value="HTH_MERR_2"/>
    <property type="match status" value="1"/>
</dbReference>
<dbReference type="EMBL" id="BAAANY010000014">
    <property type="protein sequence ID" value="GAA1687031.1"/>
    <property type="molecule type" value="Genomic_DNA"/>
</dbReference>
<organism evidence="3 4">
    <name type="scientific">Fodinicola feengrottensis</name>
    <dbReference type="NCBI Taxonomy" id="435914"/>
    <lineage>
        <taxon>Bacteria</taxon>
        <taxon>Bacillati</taxon>
        <taxon>Actinomycetota</taxon>
        <taxon>Actinomycetes</taxon>
        <taxon>Mycobacteriales</taxon>
        <taxon>Fodinicola</taxon>
    </lineage>
</organism>
<dbReference type="Gene3D" id="1.10.1660.10">
    <property type="match status" value="1"/>
</dbReference>
<sequence length="311" mass="34603">MTAEPHVLYTIGELARRTGLSVRAIRFYSDEGLVAPTDRTSAGYRRYDVTAMAQLDLVRTLRELGIDLDTIRGLLAGERTVGEVAAAHAEALDVQIRTLRLRRAVLRSVAARGSAPEELKLMHKLARLSEAERNRILTDFIDEVSGVAPGSDFETMLRTVTPDLPDDPTSEQVDAWIEFVDLVSDSDFRSRIKGMFERSASEPPQAWAVTEWRETFMPAITLAQQAIVDVVVPESPEAQPRLSAIVASLAEAANKRDTTEFRAGLVDQLASGTDARAERYWQLLAIIRGQMPWPATTPATQWIIDALRHRR</sequence>
<dbReference type="InterPro" id="IPR009061">
    <property type="entry name" value="DNA-bd_dom_put_sf"/>
</dbReference>
<reference evidence="3 4" key="1">
    <citation type="journal article" date="2019" name="Int. J. Syst. Evol. Microbiol.">
        <title>The Global Catalogue of Microorganisms (GCM) 10K type strain sequencing project: providing services to taxonomists for standard genome sequencing and annotation.</title>
        <authorList>
            <consortium name="The Broad Institute Genomics Platform"/>
            <consortium name="The Broad Institute Genome Sequencing Center for Infectious Disease"/>
            <person name="Wu L."/>
            <person name="Ma J."/>
        </authorList>
    </citation>
    <scope>NUCLEOTIDE SEQUENCE [LARGE SCALE GENOMIC DNA]</scope>
    <source>
        <strain evidence="3 4">JCM 14718</strain>
    </source>
</reference>